<evidence type="ECO:0000313" key="1">
    <source>
        <dbReference type="EMBL" id="KAF5190412.1"/>
    </source>
</evidence>
<proteinExistence type="predicted"/>
<comment type="caution">
    <text evidence="1">The sequence shown here is derived from an EMBL/GenBank/DDBJ whole genome shotgun (WGS) entry which is preliminary data.</text>
</comment>
<evidence type="ECO:0000313" key="2">
    <source>
        <dbReference type="Proteomes" id="UP000554482"/>
    </source>
</evidence>
<name>A0A7J6W1K5_THATH</name>
<organism evidence="1 2">
    <name type="scientific">Thalictrum thalictroides</name>
    <name type="common">Rue-anemone</name>
    <name type="synonym">Anemone thalictroides</name>
    <dbReference type="NCBI Taxonomy" id="46969"/>
    <lineage>
        <taxon>Eukaryota</taxon>
        <taxon>Viridiplantae</taxon>
        <taxon>Streptophyta</taxon>
        <taxon>Embryophyta</taxon>
        <taxon>Tracheophyta</taxon>
        <taxon>Spermatophyta</taxon>
        <taxon>Magnoliopsida</taxon>
        <taxon>Ranunculales</taxon>
        <taxon>Ranunculaceae</taxon>
        <taxon>Thalictroideae</taxon>
        <taxon>Thalictrum</taxon>
    </lineage>
</organism>
<sequence>MIVSPNYLNIACVKALGEFGAAGLIFASETKMSLLNLEGTDQDNIPSVSLDDDASKALLHFIDYTK</sequence>
<accession>A0A7J6W1K5</accession>
<dbReference type="AlphaFoldDB" id="A0A7J6W1K5"/>
<protein>
    <submittedName>
        <fullName evidence="1">Uncharacterized protein</fullName>
    </submittedName>
</protein>
<gene>
    <name evidence="1" type="ORF">FRX31_020001</name>
</gene>
<dbReference type="EMBL" id="JABWDY010024224">
    <property type="protein sequence ID" value="KAF5190412.1"/>
    <property type="molecule type" value="Genomic_DNA"/>
</dbReference>
<reference evidence="1 2" key="1">
    <citation type="submission" date="2020-06" db="EMBL/GenBank/DDBJ databases">
        <title>Transcriptomic and genomic resources for Thalictrum thalictroides and T. hernandezii: Facilitating candidate gene discovery in an emerging model plant lineage.</title>
        <authorList>
            <person name="Arias T."/>
            <person name="Riano-Pachon D.M."/>
            <person name="Di Stilio V.S."/>
        </authorList>
    </citation>
    <scope>NUCLEOTIDE SEQUENCE [LARGE SCALE GENOMIC DNA]</scope>
    <source>
        <strain evidence="2">cv. WT478/WT964</strain>
        <tissue evidence="1">Leaves</tissue>
    </source>
</reference>
<keyword evidence="2" id="KW-1185">Reference proteome</keyword>
<dbReference type="Proteomes" id="UP000554482">
    <property type="component" value="Unassembled WGS sequence"/>
</dbReference>